<name>A0A8C7YAD7_9TELE</name>
<feature type="region of interest" description="Disordered" evidence="2">
    <location>
        <begin position="91"/>
        <end position="139"/>
    </location>
</feature>
<evidence type="ECO:0000259" key="4">
    <source>
        <dbReference type="Pfam" id="PF15452"/>
    </source>
</evidence>
<dbReference type="Proteomes" id="UP000694383">
    <property type="component" value="Unplaced"/>
</dbReference>
<dbReference type="InterPro" id="IPR026722">
    <property type="entry name" value="NYAP1/NYAP2"/>
</dbReference>
<dbReference type="AlphaFoldDB" id="A0A8C7YAD7"/>
<feature type="region of interest" description="Disordered" evidence="2">
    <location>
        <begin position="417"/>
        <end position="482"/>
    </location>
</feature>
<dbReference type="Pfam" id="PF15439">
    <property type="entry name" value="NYAP_N"/>
    <property type="match status" value="1"/>
</dbReference>
<dbReference type="PANTHER" id="PTHR22633:SF1">
    <property type="entry name" value="NEURONAL TYROSINE-PHOSPHORYLATED PHOSPHOINOSITIDE-3-KINASE ADAPTER 2"/>
    <property type="match status" value="1"/>
</dbReference>
<feature type="region of interest" description="Disordered" evidence="2">
    <location>
        <begin position="498"/>
        <end position="1021"/>
    </location>
</feature>
<organism evidence="5 6">
    <name type="scientific">Oryzias sinensis</name>
    <name type="common">Chinese medaka</name>
    <dbReference type="NCBI Taxonomy" id="183150"/>
    <lineage>
        <taxon>Eukaryota</taxon>
        <taxon>Metazoa</taxon>
        <taxon>Chordata</taxon>
        <taxon>Craniata</taxon>
        <taxon>Vertebrata</taxon>
        <taxon>Euteleostomi</taxon>
        <taxon>Actinopterygii</taxon>
        <taxon>Neopterygii</taxon>
        <taxon>Teleostei</taxon>
        <taxon>Neoteleostei</taxon>
        <taxon>Acanthomorphata</taxon>
        <taxon>Ovalentaria</taxon>
        <taxon>Atherinomorphae</taxon>
        <taxon>Beloniformes</taxon>
        <taxon>Adrianichthyidae</taxon>
        <taxon>Oryziinae</taxon>
        <taxon>Oryzias</taxon>
    </lineage>
</organism>
<dbReference type="Ensembl" id="ENSOSIT00000025790.1">
    <property type="protein sequence ID" value="ENSOSIP00000024432.1"/>
    <property type="gene ID" value="ENSOSIG00000012844.1"/>
</dbReference>
<protein>
    <submittedName>
        <fullName evidence="5">Neuronal tyrosine-phosphorylated phosphoinositide-3-kinase adaptor 2b</fullName>
    </submittedName>
</protein>
<feature type="domain" description="Neuronal tyrosine-phosphorylated phosphoinositide-3-kinase adapter C-terminal" evidence="4">
    <location>
        <begin position="1064"/>
        <end position="1108"/>
    </location>
</feature>
<keyword evidence="6" id="KW-1185">Reference proteome</keyword>
<dbReference type="InterPro" id="IPR029353">
    <property type="entry name" value="NYAP_C"/>
</dbReference>
<feature type="region of interest" description="Disordered" evidence="2">
    <location>
        <begin position="158"/>
        <end position="202"/>
    </location>
</feature>
<feature type="compositionally biased region" description="Basic and acidic residues" evidence="2">
    <location>
        <begin position="91"/>
        <end position="115"/>
    </location>
</feature>
<dbReference type="PANTHER" id="PTHR22633">
    <property type="entry name" value="NEURONAL TYROSINE-PHOSPHORYLATED PHOSPHOINOSITIDE-3-KINASE ADAPTER 2-RELATED"/>
    <property type="match status" value="1"/>
</dbReference>
<feature type="compositionally biased region" description="Polar residues" evidence="2">
    <location>
        <begin position="1067"/>
        <end position="1076"/>
    </location>
</feature>
<feature type="domain" description="Neuronal tyrosine-phosphorylated phosphoinositide-3-kinase adapter C-terminal" evidence="4">
    <location>
        <begin position="902"/>
        <end position="1046"/>
    </location>
</feature>
<evidence type="ECO:0000313" key="5">
    <source>
        <dbReference type="Ensembl" id="ENSOSIP00000024432.1"/>
    </source>
</evidence>
<evidence type="ECO:0000256" key="1">
    <source>
        <dbReference type="ARBA" id="ARBA00022553"/>
    </source>
</evidence>
<feature type="compositionally biased region" description="Polar residues" evidence="2">
    <location>
        <begin position="417"/>
        <end position="434"/>
    </location>
</feature>
<feature type="region of interest" description="Disordered" evidence="2">
    <location>
        <begin position="274"/>
        <end position="293"/>
    </location>
</feature>
<evidence type="ECO:0000256" key="2">
    <source>
        <dbReference type="SAM" id="MobiDB-lite"/>
    </source>
</evidence>
<dbReference type="GO" id="GO:0048812">
    <property type="term" value="P:neuron projection morphogenesis"/>
    <property type="evidence" value="ECO:0007669"/>
    <property type="project" value="InterPro"/>
</dbReference>
<dbReference type="GeneTree" id="ENSGT00890000139453"/>
<feature type="compositionally biased region" description="Basic and acidic residues" evidence="2">
    <location>
        <begin position="913"/>
        <end position="935"/>
    </location>
</feature>
<feature type="domain" description="Neuronal tyrosine-phosphorylated phosphoinositide-3-kinase adapter N-terminal" evidence="3">
    <location>
        <begin position="97"/>
        <end position="470"/>
    </location>
</feature>
<reference evidence="5" key="2">
    <citation type="submission" date="2025-09" db="UniProtKB">
        <authorList>
            <consortium name="Ensembl"/>
        </authorList>
    </citation>
    <scope>IDENTIFICATION</scope>
</reference>
<reference evidence="5" key="1">
    <citation type="submission" date="2025-08" db="UniProtKB">
        <authorList>
            <consortium name="Ensembl"/>
        </authorList>
    </citation>
    <scope>IDENTIFICATION</scope>
</reference>
<dbReference type="InterPro" id="IPR039482">
    <property type="entry name" value="NYAP_N"/>
</dbReference>
<feature type="compositionally biased region" description="Basic and acidic residues" evidence="2">
    <location>
        <begin position="1050"/>
        <end position="1066"/>
    </location>
</feature>
<dbReference type="Pfam" id="PF15452">
    <property type="entry name" value="NYAP_C"/>
    <property type="match status" value="3"/>
</dbReference>
<accession>A0A8C7YAD7</accession>
<feature type="compositionally biased region" description="Polar residues" evidence="2">
    <location>
        <begin position="950"/>
        <end position="982"/>
    </location>
</feature>
<feature type="compositionally biased region" description="Basic and acidic residues" evidence="2">
    <location>
        <begin position="758"/>
        <end position="861"/>
    </location>
</feature>
<evidence type="ECO:0000313" key="6">
    <source>
        <dbReference type="Proteomes" id="UP000694383"/>
    </source>
</evidence>
<feature type="compositionally biased region" description="Low complexity" evidence="2">
    <location>
        <begin position="464"/>
        <end position="475"/>
    </location>
</feature>
<keyword evidence="1" id="KW-0597">Phosphoprotein</keyword>
<feature type="compositionally biased region" description="Basic and acidic residues" evidence="2">
    <location>
        <begin position="727"/>
        <end position="750"/>
    </location>
</feature>
<feature type="domain" description="Neuronal tyrosine-phosphorylated phosphoinositide-3-kinase adapter C-terminal" evidence="4">
    <location>
        <begin position="530"/>
        <end position="603"/>
    </location>
</feature>
<feature type="compositionally biased region" description="Polar residues" evidence="2">
    <location>
        <begin position="533"/>
        <end position="547"/>
    </location>
</feature>
<feature type="compositionally biased region" description="Polar residues" evidence="2">
    <location>
        <begin position="677"/>
        <end position="687"/>
    </location>
</feature>
<feature type="compositionally biased region" description="Basic and acidic residues" evidence="2">
    <location>
        <begin position="571"/>
        <end position="627"/>
    </location>
</feature>
<feature type="compositionally biased region" description="Polar residues" evidence="2">
    <location>
        <begin position="441"/>
        <end position="452"/>
    </location>
</feature>
<sequence length="1108" mass="124042">MGVYVDLRGKVHRCSRIAQSSLCKSGLQGRQKTFWSKSQQAHSSINAAEKSWEMMSSKEEETLSFFQYVEENGLIAYNGLVAQNLDHTRNERNRTLLQEKNDKKRKQEEAIRRTGENVAAEGKHLRMASITMPDPPERLPMSHLHAIACGQGFSVRSQSLHSVGGGNNGGGGEEEVGSPTSRKQPPPKPRRDPATKLSMSSDAVDHSPIYTCYGEKCDAAQGCSEDCRRVPPPKPKRNPNTQLSVSFDESYIKSHGNSGVCMSKPLNYTTSPCERNHLHSQSDESPSNDCEDEPVYIEMGGIDVGSQEALKIEDEEPGESVYEEMKYPVLDDMEYRTDPVGCRSACPTPAPYDPEPLSRCSTPRNIPLCDIPAPFPNLLTHRPPLLVFPPAPAQCSPNSDESPLTPLDVNKLPMLENQSLSKSPTSSNEPTSSAHIRRELTSTPTLTVSGRSSAPPLPCTLYKSSSSSSYQRSHSACPSPVSMGRCLTPLSLMRTPPFDAPMHFPGGLPRSASATPHGKGSPPQDGPGRHHGSMQNVSTGRSRTPTSPLDELTNLFTTGRNMLKKNSSSKKLKEPGETESKGKSHSDSRREGKERHSHGKDSKRDSKDRHSKESSHRKDKDRDKDKGSSNVEALPHRRNSKDRTCSSVDAQPARQASKDQAGAEPIPVRQDSKDRICSSSDPITFTRRNSKDRGINNGDQMLRRDSKDWNGGISVERQLDQPPEVLPRQDSKDRTRNGLDYRHDSRERLLDQSSELLSRQDIKERTRNGIDSKNEHRDKPPELLSRQESKDRSRNGPEYRHDSKDHRDLLPYQESKEKEKSDSEHRHEGRIDQPPEILHRLEISRNTKDRVEYEGRDRGTHNGDLPRSPLSRQESKDLSRTGLEVRRDSKDRSLNGSEQHFYDVKCTKSQFTVEHRSDNKERGYRSDGTPRRENRGNYGMDPVKAHEKNGSTYSGQHSSTTTPTHHGRSSGSPPMTKATGNDSKLSSKYSRSSSMPTNPSPLGTPQRRATESQMPQMPWICGDTTMLEQIERKRTLCMEIRSRQHPHLQKFSERASPAERNEDRNQEQSQCKQESASILPGWGKNSGAKKIRPPPYPTQKTVFWDTAI</sequence>
<feature type="compositionally biased region" description="Low complexity" evidence="2">
    <location>
        <begin position="983"/>
        <end position="994"/>
    </location>
</feature>
<dbReference type="GO" id="GO:0043491">
    <property type="term" value="P:phosphatidylinositol 3-kinase/protein kinase B signal transduction"/>
    <property type="evidence" value="ECO:0007669"/>
    <property type="project" value="InterPro"/>
</dbReference>
<proteinExistence type="predicted"/>
<evidence type="ECO:0000259" key="3">
    <source>
        <dbReference type="Pfam" id="PF15439"/>
    </source>
</evidence>
<feature type="compositionally biased region" description="Basic and acidic residues" evidence="2">
    <location>
        <begin position="873"/>
        <end position="893"/>
    </location>
</feature>
<feature type="region of interest" description="Disordered" evidence="2">
    <location>
        <begin position="1041"/>
        <end position="1108"/>
    </location>
</feature>